<evidence type="ECO:0000256" key="1">
    <source>
        <dbReference type="ARBA" id="ARBA00005298"/>
    </source>
</evidence>
<feature type="domain" description="Arrestin C-terminal-like" evidence="3">
    <location>
        <begin position="315"/>
        <end position="480"/>
    </location>
</feature>
<dbReference type="SUPFAM" id="SSF81296">
    <property type="entry name" value="E set domains"/>
    <property type="match status" value="2"/>
</dbReference>
<dbReference type="Proteomes" id="UP001642540">
    <property type="component" value="Unassembled WGS sequence"/>
</dbReference>
<feature type="region of interest" description="Disordered" evidence="2">
    <location>
        <begin position="593"/>
        <end position="624"/>
    </location>
</feature>
<dbReference type="EMBL" id="CAXLJM020000160">
    <property type="protein sequence ID" value="CAL8143581.1"/>
    <property type="molecule type" value="Genomic_DNA"/>
</dbReference>
<feature type="compositionally biased region" description="Polar residues" evidence="2">
    <location>
        <begin position="531"/>
        <end position="546"/>
    </location>
</feature>
<feature type="compositionally biased region" description="Basic and acidic residues" evidence="2">
    <location>
        <begin position="60"/>
        <end position="69"/>
    </location>
</feature>
<dbReference type="Pfam" id="PF02752">
    <property type="entry name" value="Arrestin_C"/>
    <property type="match status" value="1"/>
</dbReference>
<proteinExistence type="inferred from homology"/>
<dbReference type="PANTHER" id="PTHR11792:SF18">
    <property type="entry name" value="FI20035P1"/>
    <property type="match status" value="1"/>
</dbReference>
<feature type="region of interest" description="Disordered" evidence="2">
    <location>
        <begin position="512"/>
        <end position="571"/>
    </location>
</feature>
<comment type="similarity">
    <text evidence="1">Belongs to the arrestin family.</text>
</comment>
<evidence type="ECO:0000259" key="3">
    <source>
        <dbReference type="SMART" id="SM01017"/>
    </source>
</evidence>
<comment type="caution">
    <text evidence="4">The sequence shown here is derived from an EMBL/GenBank/DDBJ whole genome shotgun (WGS) entry which is preliminary data.</text>
</comment>
<dbReference type="PRINTS" id="PR00309">
    <property type="entry name" value="ARRESTIN"/>
</dbReference>
<reference evidence="4 5" key="1">
    <citation type="submission" date="2024-08" db="EMBL/GenBank/DDBJ databases">
        <authorList>
            <person name="Cucini C."/>
            <person name="Frati F."/>
        </authorList>
    </citation>
    <scope>NUCLEOTIDE SEQUENCE [LARGE SCALE GENOMIC DNA]</scope>
</reference>
<name>A0ABP1S4G7_9HEXA</name>
<dbReference type="InterPro" id="IPR014756">
    <property type="entry name" value="Ig_E-set"/>
</dbReference>
<evidence type="ECO:0000313" key="5">
    <source>
        <dbReference type="Proteomes" id="UP001642540"/>
    </source>
</evidence>
<protein>
    <recommendedName>
        <fullName evidence="3">Arrestin C-terminal-like domain-containing protein</fullName>
    </recommendedName>
</protein>
<dbReference type="InterPro" id="IPR014753">
    <property type="entry name" value="Arrestin_N"/>
</dbReference>
<feature type="compositionally biased region" description="Acidic residues" evidence="2">
    <location>
        <begin position="559"/>
        <end position="571"/>
    </location>
</feature>
<dbReference type="Gene3D" id="2.60.40.640">
    <property type="match status" value="1"/>
</dbReference>
<accession>A0ABP1S4G7</accession>
<keyword evidence="5" id="KW-1185">Reference proteome</keyword>
<feature type="region of interest" description="Disordered" evidence="2">
    <location>
        <begin position="11"/>
        <end position="95"/>
    </location>
</feature>
<dbReference type="InterPro" id="IPR000698">
    <property type="entry name" value="Arrestin"/>
</dbReference>
<sequence>MSLFSGECQELAPCAVPVRQNGDNNYGGTTTISTSAQTHQHQSGNSARRKSSATAIEADNDNRTEKKGAGSDGENETGPEDPGEDEGVQNDESKIVPAPISSVTRVFKKCASNGSLALYVGTRTVTIEGTHLEPLKGIIVLDKESLQQTVSDNFRIWGQITLTFRYGREDEEVLGLRFCNEAILALKQLWPPLPKDPEDLDEEELTPLQGVLLERVTSSANSPSIHSVPFTLCAGPVGIGAFPPPPSVLLAPAKPYKGSPIGTLYDLRIYASERPEERPPRRNTIRLALRAVQTPPTEVTLDLKGSIESRPTILSRGKIKLQCELNTNAVRYGDSLEVKLSVQNNSRSSIRRIMVSLIQQVDVCMFTSGKFKNVVGCAEDNIFLVPGASYQKRYILTPQRGPARQWLALEEAFGREPVLSPSTCTDNLEPIMDIAPQKGANRSRNVFAIIVSYYVKAKLILGGLSLCQSLKVPFILLPPLNPDDPDPYPGVMTAGINFNPADVITTTACSTTPQKTAAGTSPTPPPPTSSQLPDVSRSSSNTQNVESPGGRRRRSQEQQQDEEEEDDDDDDECATAIMKRGVAVAQVVTSSSSTTTSISAQHLQHQPQIHHHHLVSSPATTPSPVKVPSVEHLF</sequence>
<dbReference type="Gene3D" id="2.60.40.840">
    <property type="match status" value="1"/>
</dbReference>
<dbReference type="SMART" id="SM01017">
    <property type="entry name" value="Arrestin_C"/>
    <property type="match status" value="1"/>
</dbReference>
<dbReference type="InterPro" id="IPR011022">
    <property type="entry name" value="Arrestin_C-like"/>
</dbReference>
<feature type="compositionally biased region" description="Polar residues" evidence="2">
    <location>
        <begin position="21"/>
        <end position="46"/>
    </location>
</feature>
<evidence type="ECO:0000256" key="2">
    <source>
        <dbReference type="SAM" id="MobiDB-lite"/>
    </source>
</evidence>
<organism evidence="4 5">
    <name type="scientific">Orchesella dallaii</name>
    <dbReference type="NCBI Taxonomy" id="48710"/>
    <lineage>
        <taxon>Eukaryota</taxon>
        <taxon>Metazoa</taxon>
        <taxon>Ecdysozoa</taxon>
        <taxon>Arthropoda</taxon>
        <taxon>Hexapoda</taxon>
        <taxon>Collembola</taxon>
        <taxon>Entomobryomorpha</taxon>
        <taxon>Entomobryoidea</taxon>
        <taxon>Orchesellidae</taxon>
        <taxon>Orchesellinae</taxon>
        <taxon>Orchesella</taxon>
    </lineage>
</organism>
<feature type="compositionally biased region" description="Low complexity" evidence="2">
    <location>
        <begin position="593"/>
        <end position="607"/>
    </location>
</feature>
<evidence type="ECO:0000313" key="4">
    <source>
        <dbReference type="EMBL" id="CAL8143581.1"/>
    </source>
</evidence>
<dbReference type="InterPro" id="IPR014752">
    <property type="entry name" value="Arrestin-like_C"/>
</dbReference>
<feature type="compositionally biased region" description="Acidic residues" evidence="2">
    <location>
        <begin position="73"/>
        <end position="89"/>
    </location>
</feature>
<dbReference type="PANTHER" id="PTHR11792">
    <property type="entry name" value="ARRESTIN"/>
    <property type="match status" value="1"/>
</dbReference>
<gene>
    <name evidence="4" type="ORF">ODALV1_LOCUS29714</name>
</gene>